<evidence type="ECO:0000313" key="2">
    <source>
        <dbReference type="Proteomes" id="UP000177187"/>
    </source>
</evidence>
<accession>A0A1F5FH79</accession>
<dbReference type="EMBL" id="MFAF01000019">
    <property type="protein sequence ID" value="OGD78940.1"/>
    <property type="molecule type" value="Genomic_DNA"/>
</dbReference>
<dbReference type="PANTHER" id="PTHR33531">
    <property type="entry name" value="RUBRERYTHRIN SUBFAMILY"/>
    <property type="match status" value="1"/>
</dbReference>
<reference evidence="1 2" key="1">
    <citation type="journal article" date="2016" name="Nat. Commun.">
        <title>Thousands of microbial genomes shed light on interconnected biogeochemical processes in an aquifer system.</title>
        <authorList>
            <person name="Anantharaman K."/>
            <person name="Brown C.T."/>
            <person name="Hug L.A."/>
            <person name="Sharon I."/>
            <person name="Castelle C.J."/>
            <person name="Probst A.J."/>
            <person name="Thomas B.C."/>
            <person name="Singh A."/>
            <person name="Wilkins M.J."/>
            <person name="Karaoz U."/>
            <person name="Brodie E.L."/>
            <person name="Williams K.H."/>
            <person name="Hubbard S.S."/>
            <person name="Banfield J.F."/>
        </authorList>
    </citation>
    <scope>NUCLEOTIDE SEQUENCE [LARGE SCALE GENOMIC DNA]</scope>
</reference>
<evidence type="ECO:0008006" key="3">
    <source>
        <dbReference type="Google" id="ProtNLM"/>
    </source>
</evidence>
<dbReference type="InterPro" id="IPR012347">
    <property type="entry name" value="Ferritin-like"/>
</dbReference>
<dbReference type="SUPFAM" id="SSF47240">
    <property type="entry name" value="Ferritin-like"/>
    <property type="match status" value="1"/>
</dbReference>
<dbReference type="InterPro" id="IPR009078">
    <property type="entry name" value="Ferritin-like_SF"/>
</dbReference>
<dbReference type="Proteomes" id="UP000177187">
    <property type="component" value="Unassembled WGS sequence"/>
</dbReference>
<comment type="caution">
    <text evidence="1">The sequence shown here is derived from an EMBL/GenBank/DDBJ whole genome shotgun (WGS) entry which is preliminary data.</text>
</comment>
<dbReference type="AlphaFoldDB" id="A0A1F5FH79"/>
<protein>
    <recommendedName>
        <fullName evidence="3">Rubrerythrin diiron-binding domain-containing protein</fullName>
    </recommendedName>
</protein>
<organism evidence="1 2">
    <name type="scientific">Candidatus Coatesbacteria bacterium RBG_13_66_14</name>
    <dbReference type="NCBI Taxonomy" id="1817816"/>
    <lineage>
        <taxon>Bacteria</taxon>
        <taxon>Candidatus Coatesiibacteriota</taxon>
    </lineage>
</organism>
<sequence>MSMTRFSADEIYELAEQIERNGAAFYRKAALGFEDAPTKDMLDDLAVMEDEHGKIFRELREKLTKKDRAASIFDPDNQAVLYLQAMAGGYVFDTRVEPADVLTGEESLEKVLRYAIGLERDSIAFYVGLKQATPEKWGRDKIEWIIGEEIGHVNTLSAKLAGIR</sequence>
<dbReference type="PANTHER" id="PTHR33531:SF7">
    <property type="entry name" value="HYPOTHETICAL MEMBRANE PROTEIN, CONSERVED"/>
    <property type="match status" value="1"/>
</dbReference>
<proteinExistence type="predicted"/>
<dbReference type="Gene3D" id="1.20.1260.10">
    <property type="match status" value="1"/>
</dbReference>
<dbReference type="STRING" id="1817816.A2Y64_02090"/>
<dbReference type="CDD" id="cd01045">
    <property type="entry name" value="Ferritin_like_AB"/>
    <property type="match status" value="1"/>
</dbReference>
<name>A0A1F5FH79_9BACT</name>
<gene>
    <name evidence="1" type="ORF">A2Y64_02090</name>
</gene>
<evidence type="ECO:0000313" key="1">
    <source>
        <dbReference type="EMBL" id="OGD78940.1"/>
    </source>
</evidence>